<proteinExistence type="predicted"/>
<name>A0A5J4QJ46_9ZZZZ</name>
<protein>
    <submittedName>
        <fullName evidence="1">Uncharacterized protein</fullName>
    </submittedName>
</protein>
<evidence type="ECO:0000313" key="1">
    <source>
        <dbReference type="EMBL" id="KAA6320533.1"/>
    </source>
</evidence>
<organism evidence="1">
    <name type="scientific">termite gut metagenome</name>
    <dbReference type="NCBI Taxonomy" id="433724"/>
    <lineage>
        <taxon>unclassified sequences</taxon>
        <taxon>metagenomes</taxon>
        <taxon>organismal metagenomes</taxon>
    </lineage>
</organism>
<reference evidence="1" key="1">
    <citation type="submission" date="2019-03" db="EMBL/GenBank/DDBJ databases">
        <title>Single cell metagenomics reveals metabolic interactions within the superorganism composed of flagellate Streblomastix strix and complex community of Bacteroidetes bacteria on its surface.</title>
        <authorList>
            <person name="Treitli S.C."/>
            <person name="Kolisko M."/>
            <person name="Husnik F."/>
            <person name="Keeling P."/>
            <person name="Hampl V."/>
        </authorList>
    </citation>
    <scope>NUCLEOTIDE SEQUENCE</scope>
    <source>
        <strain evidence="1">STM</strain>
    </source>
</reference>
<accession>A0A5J4QJ46</accession>
<sequence length="50" mass="5922">MALYKIDKKLEYIKDVIFKYEKEIQKLTEDNLNILLGLDFIIINALNNCC</sequence>
<gene>
    <name evidence="1" type="ORF">EZS27_029708</name>
</gene>
<dbReference type="AlphaFoldDB" id="A0A5J4QJ46"/>
<comment type="caution">
    <text evidence="1">The sequence shown here is derived from an EMBL/GenBank/DDBJ whole genome shotgun (WGS) entry which is preliminary data.</text>
</comment>
<dbReference type="EMBL" id="SNRY01003559">
    <property type="protein sequence ID" value="KAA6320533.1"/>
    <property type="molecule type" value="Genomic_DNA"/>
</dbReference>